<dbReference type="Pfam" id="PF17783">
    <property type="entry name" value="WHD_CvfB"/>
    <property type="match status" value="1"/>
</dbReference>
<sequence>MLKIGQINPLVVVGEFPFGYQLLHPEDERPVVLAEAVESPLAVDSQIEAMVYTGENGQLTASLAAPKITTGQVKVLKAVGVTDFAAFFDWGLPRDLMVPRQNQASPVSQGMVYPVYLYFDEATQRLLGSTKLHHHLSESGVYYSPGQEVELIVCGQTDLGYKVVINQTHLGLVFASDAFKKLKVGDETTGFIKQVREDGKIDVVLQQVNATARDSLQQAILDDLEAHDGFSTLTDKSPPEEIYARFNVSKAAYKRALGALYKQHKIQLDKQKVTLLK</sequence>
<comment type="caution">
    <text evidence="3">The sequence shown here is derived from an EMBL/GenBank/DDBJ whole genome shotgun (WGS) entry which is preliminary data.</text>
</comment>
<dbReference type="InterPro" id="IPR014464">
    <property type="entry name" value="CvfB_fam"/>
</dbReference>
<dbReference type="PIRSF" id="PIRSF012524">
    <property type="entry name" value="YitL_S1"/>
    <property type="match status" value="1"/>
</dbReference>
<evidence type="ECO:0000259" key="2">
    <source>
        <dbReference type="Pfam" id="PF17783"/>
    </source>
</evidence>
<dbReference type="InterPro" id="IPR040764">
    <property type="entry name" value="CvfB_WH"/>
</dbReference>
<gene>
    <name evidence="3" type="ORF">OIK42_10695</name>
</gene>
<dbReference type="Gene3D" id="1.10.10.10">
    <property type="entry name" value="Winged helix-like DNA-binding domain superfamily/Winged helix DNA-binding domain"/>
    <property type="match status" value="1"/>
</dbReference>
<comment type="similarity">
    <text evidence="1">Belongs to the CvfB family.</text>
</comment>
<protein>
    <recommendedName>
        <fullName evidence="2">Conserved virulence factor B-like winged helix domain-containing protein</fullName>
    </recommendedName>
</protein>
<evidence type="ECO:0000313" key="3">
    <source>
        <dbReference type="EMBL" id="MDC8831229.1"/>
    </source>
</evidence>
<evidence type="ECO:0000313" key="4">
    <source>
        <dbReference type="Proteomes" id="UP001218788"/>
    </source>
</evidence>
<dbReference type="InterPro" id="IPR036388">
    <property type="entry name" value="WH-like_DNA-bd_sf"/>
</dbReference>
<feature type="domain" description="Conserved virulence factor B-like winged helix" evidence="2">
    <location>
        <begin position="218"/>
        <end position="275"/>
    </location>
</feature>
<proteinExistence type="inferred from homology"/>
<accession>A0ABT5L2F1</accession>
<keyword evidence="4" id="KW-1185">Reference proteome</keyword>
<dbReference type="EMBL" id="JAQQXP010000001">
    <property type="protein sequence ID" value="MDC8831229.1"/>
    <property type="molecule type" value="Genomic_DNA"/>
</dbReference>
<evidence type="ECO:0000256" key="1">
    <source>
        <dbReference type="PIRNR" id="PIRNR012524"/>
    </source>
</evidence>
<reference evidence="3 4" key="1">
    <citation type="submission" date="2022-10" db="EMBL/GenBank/DDBJ databases">
        <title>Alteromonas sp. chi3 Genome sequencing.</title>
        <authorList>
            <person name="Park S."/>
        </authorList>
    </citation>
    <scope>NUCLEOTIDE SEQUENCE [LARGE SCALE GENOMIC DNA]</scope>
    <source>
        <strain evidence="4">chi3</strain>
    </source>
</reference>
<dbReference type="PANTHER" id="PTHR37296:SF1">
    <property type="entry name" value="CONSERVED VIRULENCE FACTOR B"/>
    <property type="match status" value="1"/>
</dbReference>
<dbReference type="PANTHER" id="PTHR37296">
    <property type="entry name" value="CONSERVED VIRULENCE FACTOR B"/>
    <property type="match status" value="1"/>
</dbReference>
<dbReference type="RefSeq" id="WP_273640405.1">
    <property type="nucleotide sequence ID" value="NZ_JAQQXP010000001.1"/>
</dbReference>
<organism evidence="3 4">
    <name type="scientific">Alteromonas gilva</name>
    <dbReference type="NCBI Taxonomy" id="2987522"/>
    <lineage>
        <taxon>Bacteria</taxon>
        <taxon>Pseudomonadati</taxon>
        <taxon>Pseudomonadota</taxon>
        <taxon>Gammaproteobacteria</taxon>
        <taxon>Alteromonadales</taxon>
        <taxon>Alteromonadaceae</taxon>
        <taxon>Alteromonas/Salinimonas group</taxon>
        <taxon>Alteromonas</taxon>
    </lineage>
</organism>
<dbReference type="Proteomes" id="UP001218788">
    <property type="component" value="Unassembled WGS sequence"/>
</dbReference>
<name>A0ABT5L2F1_9ALTE</name>